<dbReference type="RefSeq" id="WP_196941128.1">
    <property type="nucleotide sequence ID" value="NZ_MU158693.1"/>
</dbReference>
<sequence length="341" mass="39243">MNQEYINAICQLQERHRNTNYVNNPEFVNGFGLFSGALYHLMPHLDYQKHADLYRDYLFQSHWAALDMSYFLDDDPFVVDGLDQLLANLRQGSPSIIASFHYGSYRLLPYLLQKHDIPFCLLVRRKVRTQQIPFFQSLNGTHRSQQLAIKLLDAEDPLAALKVRRMLRDGCHVLSYLDGIQAIQHAEQHKCPSISIMAGKIKIREGLPRLAAKFKTDMIAVFTARNGMTGHTIHAQKWTAAQLGDGSPVSVMQDLFCWFEGILNKDPMAWENWGSMHHLLQLKADRVNDPNPQFDPEKSSLLAFGTSYFVLDKNTLKSYKIDEKLFKRLRQQWLATITSDS</sequence>
<proteinExistence type="predicted"/>
<evidence type="ECO:0000313" key="1">
    <source>
        <dbReference type="EMBL" id="MBE8722974.1"/>
    </source>
</evidence>
<keyword evidence="2" id="KW-1185">Reference proteome</keyword>
<gene>
    <name evidence="1" type="ORF">C4F40_19825</name>
</gene>
<name>A0ABR9TD32_9SPHI</name>
<protein>
    <recommendedName>
        <fullName evidence="3">Lipid A biosynthesis acyltransferase</fullName>
    </recommendedName>
</protein>
<reference evidence="1 2" key="1">
    <citation type="submission" date="2018-02" db="EMBL/GenBank/DDBJ databases">
        <title>Sphingobacterium KA21.</title>
        <authorList>
            <person name="Vasarhelyi B.M."/>
            <person name="Deshmukh S."/>
            <person name="Balint B."/>
            <person name="Kukolya J."/>
        </authorList>
    </citation>
    <scope>NUCLEOTIDE SEQUENCE [LARGE SCALE GENOMIC DNA]</scope>
    <source>
        <strain evidence="1 2">Ka21</strain>
    </source>
</reference>
<evidence type="ECO:0000313" key="2">
    <source>
        <dbReference type="Proteomes" id="UP000618319"/>
    </source>
</evidence>
<comment type="caution">
    <text evidence="1">The sequence shown here is derived from an EMBL/GenBank/DDBJ whole genome shotgun (WGS) entry which is preliminary data.</text>
</comment>
<dbReference type="EMBL" id="PSKQ01000026">
    <property type="protein sequence ID" value="MBE8722974.1"/>
    <property type="molecule type" value="Genomic_DNA"/>
</dbReference>
<organism evidence="1 2">
    <name type="scientific">Sphingobacterium pedocola</name>
    <dbReference type="NCBI Taxonomy" id="2082722"/>
    <lineage>
        <taxon>Bacteria</taxon>
        <taxon>Pseudomonadati</taxon>
        <taxon>Bacteroidota</taxon>
        <taxon>Sphingobacteriia</taxon>
        <taxon>Sphingobacteriales</taxon>
        <taxon>Sphingobacteriaceae</taxon>
        <taxon>Sphingobacterium</taxon>
    </lineage>
</organism>
<dbReference type="Proteomes" id="UP000618319">
    <property type="component" value="Unassembled WGS sequence"/>
</dbReference>
<evidence type="ECO:0008006" key="3">
    <source>
        <dbReference type="Google" id="ProtNLM"/>
    </source>
</evidence>
<accession>A0ABR9TD32</accession>